<dbReference type="InterPro" id="IPR001082">
    <property type="entry name" value="Pilin"/>
</dbReference>
<dbReference type="PANTHER" id="PTHR30093">
    <property type="entry name" value="GENERAL SECRETION PATHWAY PROTEIN G"/>
    <property type="match status" value="1"/>
</dbReference>
<accession>A0ABV9TE32</accession>
<protein>
    <submittedName>
        <fullName evidence="5">Pilin</fullName>
    </submittedName>
</protein>
<keyword evidence="4" id="KW-0472">Membrane</keyword>
<sequence length="142" mass="14255">MKKMQKGFSLVELMVVIAIIAILAAVAIPMYSNYTSRAQIGTALASIGGIKSDIAETAMTKGTLTGVGSGSTSLNGVALPTASGSSLKYTSTVTDGVINLSLTAPVTGNITMTPTMGSSSMTWACASTNIPSSKLPSPCSGT</sequence>
<dbReference type="PROSITE" id="PS00409">
    <property type="entry name" value="PROKAR_NTER_METHYL"/>
    <property type="match status" value="1"/>
</dbReference>
<dbReference type="Pfam" id="PF07963">
    <property type="entry name" value="N_methyl"/>
    <property type="match status" value="1"/>
</dbReference>
<dbReference type="Gene3D" id="3.30.700.10">
    <property type="entry name" value="Glycoprotein, Type 4 Pilin"/>
    <property type="match status" value="1"/>
</dbReference>
<dbReference type="RefSeq" id="WP_154401828.1">
    <property type="nucleotide sequence ID" value="NZ_JBHSJH010000002.1"/>
</dbReference>
<evidence type="ECO:0000256" key="1">
    <source>
        <dbReference type="ARBA" id="ARBA00005233"/>
    </source>
</evidence>
<keyword evidence="4" id="KW-0812">Transmembrane</keyword>
<dbReference type="PANTHER" id="PTHR30093:SF34">
    <property type="entry name" value="PREPILIN PEPTIDASE-DEPENDENT PROTEIN D"/>
    <property type="match status" value="1"/>
</dbReference>
<reference evidence="6" key="1">
    <citation type="journal article" date="2019" name="Int. J. Syst. Evol. Microbiol.">
        <title>The Global Catalogue of Microorganisms (GCM) 10K type strain sequencing project: providing services to taxonomists for standard genome sequencing and annotation.</title>
        <authorList>
            <consortium name="The Broad Institute Genomics Platform"/>
            <consortium name="The Broad Institute Genome Sequencing Center for Infectious Disease"/>
            <person name="Wu L."/>
            <person name="Ma J."/>
        </authorList>
    </citation>
    <scope>NUCLEOTIDE SEQUENCE [LARGE SCALE GENOMIC DNA]</scope>
    <source>
        <strain evidence="6">CGMCC 1.13718</strain>
    </source>
</reference>
<name>A0ABV9TE32_9GAMM</name>
<evidence type="ECO:0000256" key="3">
    <source>
        <dbReference type="RuleBase" id="RU000389"/>
    </source>
</evidence>
<organism evidence="5 6">
    <name type="scientific">Pseudofrancisella aestuarii</name>
    <dbReference type="NCBI Taxonomy" id="2670347"/>
    <lineage>
        <taxon>Bacteria</taxon>
        <taxon>Pseudomonadati</taxon>
        <taxon>Pseudomonadota</taxon>
        <taxon>Gammaproteobacteria</taxon>
        <taxon>Thiotrichales</taxon>
        <taxon>Francisellaceae</taxon>
        <taxon>Pseudofrancisella</taxon>
    </lineage>
</organism>
<keyword evidence="6" id="KW-1185">Reference proteome</keyword>
<keyword evidence="4" id="KW-1133">Transmembrane helix</keyword>
<dbReference type="Pfam" id="PF00114">
    <property type="entry name" value="Pilin"/>
    <property type="match status" value="1"/>
</dbReference>
<evidence type="ECO:0000313" key="5">
    <source>
        <dbReference type="EMBL" id="MFC4892510.1"/>
    </source>
</evidence>
<comment type="similarity">
    <text evidence="1 3">Belongs to the N-Me-Phe pilin family.</text>
</comment>
<keyword evidence="2" id="KW-0488">Methylation</keyword>
<dbReference type="InterPro" id="IPR045584">
    <property type="entry name" value="Pilin-like"/>
</dbReference>
<dbReference type="NCBIfam" id="TIGR02532">
    <property type="entry name" value="IV_pilin_GFxxxE"/>
    <property type="match status" value="1"/>
</dbReference>
<proteinExistence type="inferred from homology"/>
<dbReference type="InterPro" id="IPR012902">
    <property type="entry name" value="N_methyl_site"/>
</dbReference>
<evidence type="ECO:0000256" key="4">
    <source>
        <dbReference type="SAM" id="Phobius"/>
    </source>
</evidence>
<comment type="caution">
    <text evidence="5">The sequence shown here is derived from an EMBL/GenBank/DDBJ whole genome shotgun (WGS) entry which is preliminary data.</text>
</comment>
<feature type="transmembrane region" description="Helical" evidence="4">
    <location>
        <begin position="7"/>
        <end position="31"/>
    </location>
</feature>
<gene>
    <name evidence="5" type="ORF">ACFPDQ_05555</name>
</gene>
<dbReference type="EMBL" id="JBHSJH010000002">
    <property type="protein sequence ID" value="MFC4892510.1"/>
    <property type="molecule type" value="Genomic_DNA"/>
</dbReference>
<dbReference type="SUPFAM" id="SSF54523">
    <property type="entry name" value="Pili subunits"/>
    <property type="match status" value="1"/>
</dbReference>
<dbReference type="Proteomes" id="UP001595926">
    <property type="component" value="Unassembled WGS sequence"/>
</dbReference>
<keyword evidence="3" id="KW-0281">Fimbrium</keyword>
<evidence type="ECO:0000256" key="2">
    <source>
        <dbReference type="ARBA" id="ARBA00022481"/>
    </source>
</evidence>
<evidence type="ECO:0000313" key="6">
    <source>
        <dbReference type="Proteomes" id="UP001595926"/>
    </source>
</evidence>